<reference evidence="3 4" key="1">
    <citation type="journal article" date="2018" name="Cell">
        <title>The Chara Genome: Secondary Complexity and Implications for Plant Terrestrialization.</title>
        <authorList>
            <person name="Nishiyama T."/>
            <person name="Sakayama H."/>
            <person name="Vries J.D."/>
            <person name="Buschmann H."/>
            <person name="Saint-Marcoux D."/>
            <person name="Ullrich K.K."/>
            <person name="Haas F.B."/>
            <person name="Vanderstraeten L."/>
            <person name="Becker D."/>
            <person name="Lang D."/>
            <person name="Vosolsobe S."/>
            <person name="Rombauts S."/>
            <person name="Wilhelmsson P.K.I."/>
            <person name="Janitza P."/>
            <person name="Kern R."/>
            <person name="Heyl A."/>
            <person name="Rumpler F."/>
            <person name="Villalobos L.I.A.C."/>
            <person name="Clay J.M."/>
            <person name="Skokan R."/>
            <person name="Toyoda A."/>
            <person name="Suzuki Y."/>
            <person name="Kagoshima H."/>
            <person name="Schijlen E."/>
            <person name="Tajeshwar N."/>
            <person name="Catarino B."/>
            <person name="Hetherington A.J."/>
            <person name="Saltykova A."/>
            <person name="Bonnot C."/>
            <person name="Breuninger H."/>
            <person name="Symeonidi A."/>
            <person name="Radhakrishnan G.V."/>
            <person name="Van Nieuwerburgh F."/>
            <person name="Deforce D."/>
            <person name="Chang C."/>
            <person name="Karol K.G."/>
            <person name="Hedrich R."/>
            <person name="Ulvskov P."/>
            <person name="Glockner G."/>
            <person name="Delwiche C.F."/>
            <person name="Petrasek J."/>
            <person name="Van de Peer Y."/>
            <person name="Friml J."/>
            <person name="Beilby M."/>
            <person name="Dolan L."/>
            <person name="Kohara Y."/>
            <person name="Sugano S."/>
            <person name="Fujiyama A."/>
            <person name="Delaux P.-M."/>
            <person name="Quint M."/>
            <person name="TheiBen G."/>
            <person name="Hagemann M."/>
            <person name="Harholt J."/>
            <person name="Dunand C."/>
            <person name="Zachgo S."/>
            <person name="Langdale J."/>
            <person name="Maumus F."/>
            <person name="Straeten D.V.D."/>
            <person name="Gould S.B."/>
            <person name="Rensing S.A."/>
        </authorList>
    </citation>
    <scope>NUCLEOTIDE SEQUENCE [LARGE SCALE GENOMIC DNA]</scope>
    <source>
        <strain evidence="3 4">S276</strain>
    </source>
</reference>
<keyword evidence="1" id="KW-0547">Nucleotide-binding</keyword>
<evidence type="ECO:0000313" key="4">
    <source>
        <dbReference type="Proteomes" id="UP000265515"/>
    </source>
</evidence>
<dbReference type="OMA" id="CEFERIF"/>
<protein>
    <submittedName>
        <fullName evidence="3">Uncharacterized protein</fullName>
    </submittedName>
</protein>
<keyword evidence="4" id="KW-1185">Reference proteome</keyword>
<proteinExistence type="predicted"/>
<dbReference type="Proteomes" id="UP000265515">
    <property type="component" value="Unassembled WGS sequence"/>
</dbReference>
<evidence type="ECO:0000313" key="3">
    <source>
        <dbReference type="EMBL" id="GBG77198.1"/>
    </source>
</evidence>
<keyword evidence="2" id="KW-0067">ATP-binding</keyword>
<organism evidence="3 4">
    <name type="scientific">Chara braunii</name>
    <name type="common">Braun's stonewort</name>
    <dbReference type="NCBI Taxonomy" id="69332"/>
    <lineage>
        <taxon>Eukaryota</taxon>
        <taxon>Viridiplantae</taxon>
        <taxon>Streptophyta</taxon>
        <taxon>Charophyceae</taxon>
        <taxon>Charales</taxon>
        <taxon>Characeae</taxon>
        <taxon>Chara</taxon>
    </lineage>
</organism>
<dbReference type="Gramene" id="GBG77198">
    <property type="protein sequence ID" value="GBG77198"/>
    <property type="gene ID" value="CBR_g23524"/>
</dbReference>
<dbReference type="AlphaFoldDB" id="A0A388L4M6"/>
<dbReference type="Gene3D" id="2.60.34.10">
    <property type="entry name" value="Substrate Binding Domain Of DNAk, Chain A, domain 1"/>
    <property type="match status" value="1"/>
</dbReference>
<gene>
    <name evidence="3" type="ORF">CBR_g23524</name>
</gene>
<dbReference type="STRING" id="69332.A0A388L4M6"/>
<dbReference type="GO" id="GO:0005524">
    <property type="term" value="F:ATP binding"/>
    <property type="evidence" value="ECO:0007669"/>
    <property type="project" value="UniProtKB-KW"/>
</dbReference>
<dbReference type="SUPFAM" id="SSF100920">
    <property type="entry name" value="Heat shock protein 70kD (HSP70), peptide-binding domain"/>
    <property type="match status" value="1"/>
</dbReference>
<sequence length="199" mass="22394">MVGEPSRMPRLEEMLGSHLSRRPSDNMDPEKAVGYGAIIQGAHRVVNEKVVPSEYEGMELATATDTISLSIGVSENKGMMREFISKGQTRPASGRFTVRVSRNEQSNMEFRLCEFERIFDRRSRHVGTFVLQGFPLVPQGTKVVEITIKKNEMGQLTAKARASGCNESTRYLDIRPERGEALSQPQIARTKSELEEYLK</sequence>
<dbReference type="Pfam" id="PF00012">
    <property type="entry name" value="HSP70"/>
    <property type="match status" value="1"/>
</dbReference>
<dbReference type="PANTHER" id="PTHR19375">
    <property type="entry name" value="HEAT SHOCK PROTEIN 70KDA"/>
    <property type="match status" value="1"/>
</dbReference>
<dbReference type="EMBL" id="BFEA01000262">
    <property type="protein sequence ID" value="GBG77198.1"/>
    <property type="molecule type" value="Genomic_DNA"/>
</dbReference>
<comment type="caution">
    <text evidence="3">The sequence shown here is derived from an EMBL/GenBank/DDBJ whole genome shotgun (WGS) entry which is preliminary data.</text>
</comment>
<dbReference type="Gene3D" id="3.30.420.40">
    <property type="match status" value="2"/>
</dbReference>
<dbReference type="InterPro" id="IPR029047">
    <property type="entry name" value="HSP70_peptide-bd_sf"/>
</dbReference>
<dbReference type="GO" id="GO:0140662">
    <property type="term" value="F:ATP-dependent protein folding chaperone"/>
    <property type="evidence" value="ECO:0007669"/>
    <property type="project" value="InterPro"/>
</dbReference>
<evidence type="ECO:0000256" key="1">
    <source>
        <dbReference type="ARBA" id="ARBA00022741"/>
    </source>
</evidence>
<dbReference type="InterPro" id="IPR013126">
    <property type="entry name" value="Hsp_70_fam"/>
</dbReference>
<name>A0A388L4M6_CHABU</name>
<evidence type="ECO:0000256" key="2">
    <source>
        <dbReference type="ARBA" id="ARBA00022840"/>
    </source>
</evidence>
<accession>A0A388L4M6</accession>